<proteinExistence type="predicted"/>
<feature type="region of interest" description="Disordered" evidence="1">
    <location>
        <begin position="76"/>
        <end position="97"/>
    </location>
</feature>
<sequence>MLLYFVQTSAVFHTGCWNERKNKKARISRASKKEYEIKQEKPELVRVRQWADEDDFRLFVYLKLDELIQNGQAGVEAVEEGEESNLEDNNKRDNQDNRTKTVNITYINGDNSNTTTDTITASSMNTNISTSATTIKATAATAEITQNTDKINKKIESLILEGTRALQSDWRDFSKQDRAYDNIDDVGVDLDYFTFLASIPDALKKMEHQKGAWAVAIERFRILRTFLRGLI</sequence>
<name>A0A9N9A9C3_9GLOM</name>
<comment type="caution">
    <text evidence="2">The sequence shown here is derived from an EMBL/GenBank/DDBJ whole genome shotgun (WGS) entry which is preliminary data.</text>
</comment>
<evidence type="ECO:0000313" key="3">
    <source>
        <dbReference type="Proteomes" id="UP000789572"/>
    </source>
</evidence>
<gene>
    <name evidence="2" type="ORF">POCULU_LOCUS3561</name>
</gene>
<organism evidence="2 3">
    <name type="scientific">Paraglomus occultum</name>
    <dbReference type="NCBI Taxonomy" id="144539"/>
    <lineage>
        <taxon>Eukaryota</taxon>
        <taxon>Fungi</taxon>
        <taxon>Fungi incertae sedis</taxon>
        <taxon>Mucoromycota</taxon>
        <taxon>Glomeromycotina</taxon>
        <taxon>Glomeromycetes</taxon>
        <taxon>Paraglomerales</taxon>
        <taxon>Paraglomeraceae</taxon>
        <taxon>Paraglomus</taxon>
    </lineage>
</organism>
<dbReference type="AlphaFoldDB" id="A0A9N9A9C3"/>
<dbReference type="EMBL" id="CAJVPJ010000399">
    <property type="protein sequence ID" value="CAG8520808.1"/>
    <property type="molecule type" value="Genomic_DNA"/>
</dbReference>
<feature type="compositionally biased region" description="Basic and acidic residues" evidence="1">
    <location>
        <begin position="88"/>
        <end position="97"/>
    </location>
</feature>
<reference evidence="2" key="1">
    <citation type="submission" date="2021-06" db="EMBL/GenBank/DDBJ databases">
        <authorList>
            <person name="Kallberg Y."/>
            <person name="Tangrot J."/>
            <person name="Rosling A."/>
        </authorList>
    </citation>
    <scope>NUCLEOTIDE SEQUENCE</scope>
    <source>
        <strain evidence="2">IA702</strain>
    </source>
</reference>
<protein>
    <submittedName>
        <fullName evidence="2">11172_t:CDS:1</fullName>
    </submittedName>
</protein>
<evidence type="ECO:0000256" key="1">
    <source>
        <dbReference type="SAM" id="MobiDB-lite"/>
    </source>
</evidence>
<evidence type="ECO:0000313" key="2">
    <source>
        <dbReference type="EMBL" id="CAG8520808.1"/>
    </source>
</evidence>
<keyword evidence="3" id="KW-1185">Reference proteome</keyword>
<dbReference type="OrthoDB" id="10410902at2759"/>
<feature type="compositionally biased region" description="Acidic residues" evidence="1">
    <location>
        <begin position="77"/>
        <end position="86"/>
    </location>
</feature>
<dbReference type="Proteomes" id="UP000789572">
    <property type="component" value="Unassembled WGS sequence"/>
</dbReference>
<accession>A0A9N9A9C3</accession>